<keyword evidence="1" id="KW-0812">Transmembrane</keyword>
<name>A0A538TWL1_UNCEI</name>
<sequence>MARVAERRAVNSTKKQARAAGLLYLVIGITAPIGLEYVPSKLIVHGNATATADHLRASESLLRIGIASELFHQVICVFLVLALYRLFKAVNEAHARQLVILGALVSVPIMFLNVINEIAALILVSGADFLSVFEKRQLDALAYLFIRLHGQGISVASIFWGLWLFPFGMLVIRSGFIPRILGVLLMIAGAAYLASAFASLLLPRYGHPVGEVAGVLEIGEVPIIFWLLIWGAKARPSDAPVRASAPA</sequence>
<dbReference type="InterPro" id="IPR025495">
    <property type="entry name" value="DUF4386"/>
</dbReference>
<feature type="transmembrane region" description="Helical" evidence="1">
    <location>
        <begin position="177"/>
        <end position="200"/>
    </location>
</feature>
<keyword evidence="1" id="KW-1133">Transmembrane helix</keyword>
<reference evidence="2 3" key="1">
    <citation type="journal article" date="2019" name="Nat. Microbiol.">
        <title>Mediterranean grassland soil C-N compound turnover is dependent on rainfall and depth, and is mediated by genomically divergent microorganisms.</title>
        <authorList>
            <person name="Diamond S."/>
            <person name="Andeer P.F."/>
            <person name="Li Z."/>
            <person name="Crits-Christoph A."/>
            <person name="Burstein D."/>
            <person name="Anantharaman K."/>
            <person name="Lane K.R."/>
            <person name="Thomas B.C."/>
            <person name="Pan C."/>
            <person name="Northen T.R."/>
            <person name="Banfield J.F."/>
        </authorList>
    </citation>
    <scope>NUCLEOTIDE SEQUENCE [LARGE SCALE GENOMIC DNA]</scope>
    <source>
        <strain evidence="2">WS_8</strain>
    </source>
</reference>
<feature type="transmembrane region" description="Helical" evidence="1">
    <location>
        <begin position="212"/>
        <end position="232"/>
    </location>
</feature>
<dbReference type="Pfam" id="PF14329">
    <property type="entry name" value="DUF4386"/>
    <property type="match status" value="1"/>
</dbReference>
<accession>A0A538TWL1</accession>
<gene>
    <name evidence="2" type="ORF">E6K78_02700</name>
</gene>
<proteinExistence type="predicted"/>
<keyword evidence="1" id="KW-0472">Membrane</keyword>
<organism evidence="2 3">
    <name type="scientific">Eiseniibacteriota bacterium</name>
    <dbReference type="NCBI Taxonomy" id="2212470"/>
    <lineage>
        <taxon>Bacteria</taxon>
        <taxon>Candidatus Eiseniibacteriota</taxon>
    </lineage>
</organism>
<comment type="caution">
    <text evidence="2">The sequence shown here is derived from an EMBL/GenBank/DDBJ whole genome shotgun (WGS) entry which is preliminary data.</text>
</comment>
<dbReference type="AlphaFoldDB" id="A0A538TWL1"/>
<feature type="transmembrane region" description="Helical" evidence="1">
    <location>
        <begin position="21"/>
        <end position="38"/>
    </location>
</feature>
<protein>
    <submittedName>
        <fullName evidence="2">DUF4386 domain-containing protein</fullName>
    </submittedName>
</protein>
<evidence type="ECO:0000313" key="3">
    <source>
        <dbReference type="Proteomes" id="UP000316609"/>
    </source>
</evidence>
<feature type="transmembrane region" description="Helical" evidence="1">
    <location>
        <begin position="99"/>
        <end position="124"/>
    </location>
</feature>
<feature type="transmembrane region" description="Helical" evidence="1">
    <location>
        <begin position="144"/>
        <end position="165"/>
    </location>
</feature>
<feature type="transmembrane region" description="Helical" evidence="1">
    <location>
        <begin position="70"/>
        <end position="87"/>
    </location>
</feature>
<evidence type="ECO:0000313" key="2">
    <source>
        <dbReference type="EMBL" id="TMQ68014.1"/>
    </source>
</evidence>
<dbReference type="Proteomes" id="UP000316609">
    <property type="component" value="Unassembled WGS sequence"/>
</dbReference>
<dbReference type="EMBL" id="VBOY01000019">
    <property type="protein sequence ID" value="TMQ68014.1"/>
    <property type="molecule type" value="Genomic_DNA"/>
</dbReference>
<evidence type="ECO:0000256" key="1">
    <source>
        <dbReference type="SAM" id="Phobius"/>
    </source>
</evidence>